<dbReference type="Proteomes" id="UP000789396">
    <property type="component" value="Unassembled WGS sequence"/>
</dbReference>
<gene>
    <name evidence="1" type="ORF">RFULGI_LOCUS13454</name>
</gene>
<dbReference type="AlphaFoldDB" id="A0A9N9IT20"/>
<accession>A0A9N9IT20</accession>
<organism evidence="1 2">
    <name type="scientific">Racocetra fulgida</name>
    <dbReference type="NCBI Taxonomy" id="60492"/>
    <lineage>
        <taxon>Eukaryota</taxon>
        <taxon>Fungi</taxon>
        <taxon>Fungi incertae sedis</taxon>
        <taxon>Mucoromycota</taxon>
        <taxon>Glomeromycotina</taxon>
        <taxon>Glomeromycetes</taxon>
        <taxon>Diversisporales</taxon>
        <taxon>Gigasporaceae</taxon>
        <taxon>Racocetra</taxon>
    </lineage>
</organism>
<dbReference type="Gene3D" id="3.80.10.10">
    <property type="entry name" value="Ribonuclease Inhibitor"/>
    <property type="match status" value="1"/>
</dbReference>
<feature type="non-terminal residue" evidence="1">
    <location>
        <position position="242"/>
    </location>
</feature>
<sequence>MLEELVFTHIGEFYYSDAINDLMNNHPSLKSLKFIMCQIDHNEYRFLQKSIVDKNKITNIEFKRVRVEKINEKDLYGYFLTKESAIKRLSISHSNFIFDHLKISHFPSNIEEIKLDLSRIDEDNMKVLVSIIKKSPNLTHIDLTRNIINNKALELIVNVLNEHPNLKVLSISGVSNNLLFKHPNMLINETPIDPDLDSSIAIDLNFMNMRRRIERIEKLQKEITEEYSKQNPKRKADDEDID</sequence>
<dbReference type="OrthoDB" id="550575at2759"/>
<evidence type="ECO:0000313" key="2">
    <source>
        <dbReference type="Proteomes" id="UP000789396"/>
    </source>
</evidence>
<evidence type="ECO:0000313" key="1">
    <source>
        <dbReference type="EMBL" id="CAG8748931.1"/>
    </source>
</evidence>
<proteinExistence type="predicted"/>
<dbReference type="InterPro" id="IPR032675">
    <property type="entry name" value="LRR_dom_sf"/>
</dbReference>
<comment type="caution">
    <text evidence="1">The sequence shown here is derived from an EMBL/GenBank/DDBJ whole genome shotgun (WGS) entry which is preliminary data.</text>
</comment>
<dbReference type="EMBL" id="CAJVPZ010035371">
    <property type="protein sequence ID" value="CAG8748931.1"/>
    <property type="molecule type" value="Genomic_DNA"/>
</dbReference>
<reference evidence="1" key="1">
    <citation type="submission" date="2021-06" db="EMBL/GenBank/DDBJ databases">
        <authorList>
            <person name="Kallberg Y."/>
            <person name="Tangrot J."/>
            <person name="Rosling A."/>
        </authorList>
    </citation>
    <scope>NUCLEOTIDE SEQUENCE</scope>
    <source>
        <strain evidence="1">IN212</strain>
    </source>
</reference>
<dbReference type="SUPFAM" id="SSF52047">
    <property type="entry name" value="RNI-like"/>
    <property type="match status" value="1"/>
</dbReference>
<keyword evidence="2" id="KW-1185">Reference proteome</keyword>
<protein>
    <submittedName>
        <fullName evidence="1">9614_t:CDS:1</fullName>
    </submittedName>
</protein>
<name>A0A9N9IT20_9GLOM</name>